<dbReference type="InterPro" id="IPR002734">
    <property type="entry name" value="RibDG_C"/>
</dbReference>
<evidence type="ECO:0000256" key="5">
    <source>
        <dbReference type="ARBA" id="ARBA00007417"/>
    </source>
</evidence>
<dbReference type="PANTHER" id="PTHR38011">
    <property type="entry name" value="DIHYDROFOLATE REDUCTASE FAMILY PROTEIN (AFU_ORTHOLOGUE AFUA_8G06820)"/>
    <property type="match status" value="1"/>
</dbReference>
<sequence>MNLHQKYINECLKISKKARGNTLPNPMVGCVIVKDDVVIARGIHKAVGEIHAEREALLKAGKDAKGADLYVNLQPCSHHGKTPPCTDIIISSGIKRVFYGIKDTNPVSCKESDKILKKAGIEVFSDILAKECLIHNREFFTNHIKKRTFVFGKWAQTIDGKIADFRSRSSYISSDKTKKLVHRMRYRADAILVGIETVLNSDPMLNIRYIKKDKSLIRIVLDSHGRIPVDARLVETAKEYPFILVSSTLLEEKRKVLVDKGVVIIEHDPHDLKGLLERLYEEYSICCLMVEGGGLITGSFHRHKLMDEYNVILAPKIAGDNNDFSCVRVGNPVKIENFSELVLQKLKRYGDEVHLRYFSEDIVCLPD</sequence>
<dbReference type="Gene3D" id="3.40.140.10">
    <property type="entry name" value="Cytidine Deaminase, domain 2"/>
    <property type="match status" value="1"/>
</dbReference>
<feature type="binding site" evidence="15">
    <location>
        <position position="76"/>
    </location>
    <ligand>
        <name>Zn(2+)</name>
        <dbReference type="ChEBI" id="CHEBI:29105"/>
        <note>catalytic</note>
    </ligand>
</feature>
<dbReference type="SUPFAM" id="SSF53597">
    <property type="entry name" value="Dihydrofolate reductase-like"/>
    <property type="match status" value="1"/>
</dbReference>
<protein>
    <recommendedName>
        <fullName evidence="12">Riboflavin biosynthesis protein RibD</fullName>
    </recommendedName>
    <domain>
        <recommendedName>
            <fullName evidence="12">Diaminohydroxyphosphoribosylaminopyrimidine deaminase</fullName>
            <shortName evidence="12">DRAP deaminase</shortName>
            <ecNumber evidence="12">3.5.4.26</ecNumber>
        </recommendedName>
        <alternativeName>
            <fullName evidence="12">Riboflavin-specific deaminase</fullName>
        </alternativeName>
    </domain>
    <domain>
        <recommendedName>
            <fullName evidence="12">5-amino-6-(5-phosphoribosylamino)uracil reductase</fullName>
            <ecNumber evidence="12">1.1.1.193</ecNumber>
        </recommendedName>
        <alternativeName>
            <fullName evidence="12">HTP reductase</fullName>
        </alternativeName>
    </domain>
</protein>
<dbReference type="Pfam" id="PF01872">
    <property type="entry name" value="RibD_C"/>
    <property type="match status" value="1"/>
</dbReference>
<dbReference type="PIRSF" id="PIRSF006769">
    <property type="entry name" value="RibD"/>
    <property type="match status" value="1"/>
</dbReference>
<feature type="active site" description="Proton donor" evidence="13">
    <location>
        <position position="53"/>
    </location>
</feature>
<dbReference type="Proteomes" id="UP000234857">
    <property type="component" value="Unassembled WGS sequence"/>
</dbReference>
<dbReference type="GO" id="GO:0008270">
    <property type="term" value="F:zinc ion binding"/>
    <property type="evidence" value="ECO:0007669"/>
    <property type="project" value="InterPro"/>
</dbReference>
<evidence type="ECO:0000256" key="15">
    <source>
        <dbReference type="PIRSR" id="PIRSR006769-3"/>
    </source>
</evidence>
<gene>
    <name evidence="17" type="primary">ribD</name>
    <name evidence="17" type="ORF">C0601_07515</name>
</gene>
<comment type="catalytic activity">
    <reaction evidence="12">
        <text>5-amino-6-(5-phospho-D-ribitylamino)uracil + NADP(+) = 5-amino-6-(5-phospho-D-ribosylamino)uracil + NADPH + H(+)</text>
        <dbReference type="Rhea" id="RHEA:17845"/>
        <dbReference type="ChEBI" id="CHEBI:15378"/>
        <dbReference type="ChEBI" id="CHEBI:57783"/>
        <dbReference type="ChEBI" id="CHEBI:58349"/>
        <dbReference type="ChEBI" id="CHEBI:58421"/>
        <dbReference type="ChEBI" id="CHEBI:58453"/>
        <dbReference type="EC" id="1.1.1.193"/>
    </reaction>
</comment>
<dbReference type="InterPro" id="IPR024072">
    <property type="entry name" value="DHFR-like_dom_sf"/>
</dbReference>
<evidence type="ECO:0000256" key="12">
    <source>
        <dbReference type="PIRNR" id="PIRNR006769"/>
    </source>
</evidence>
<organism evidence="17 18">
    <name type="scientific">Muiribacterium halophilum</name>
    <dbReference type="NCBI Taxonomy" id="2053465"/>
    <lineage>
        <taxon>Bacteria</taxon>
        <taxon>Candidatus Muiribacteriota</taxon>
        <taxon>Candidatus Muiribacteriia</taxon>
        <taxon>Candidatus Muiribacteriales</taxon>
        <taxon>Candidatus Muiribacteriaceae</taxon>
        <taxon>Candidatus Muiribacterium</taxon>
    </lineage>
</organism>
<feature type="binding site" evidence="14">
    <location>
        <position position="155"/>
    </location>
    <ligand>
        <name>NADP(+)</name>
        <dbReference type="ChEBI" id="CHEBI:58349"/>
    </ligand>
</feature>
<dbReference type="EC" id="3.5.4.26" evidence="12"/>
<dbReference type="UniPathway" id="UPA00275">
    <property type="reaction ID" value="UER00401"/>
</dbReference>
<proteinExistence type="inferred from homology"/>
<dbReference type="PANTHER" id="PTHR38011:SF7">
    <property type="entry name" value="2,5-DIAMINO-6-RIBOSYLAMINO-4(3H)-PYRIMIDINONE 5'-PHOSPHATE REDUCTASE"/>
    <property type="match status" value="1"/>
</dbReference>
<evidence type="ECO:0000256" key="2">
    <source>
        <dbReference type="ARBA" id="ARBA00004882"/>
    </source>
</evidence>
<comment type="pathway">
    <text evidence="2 12">Cofactor biosynthesis; riboflavin biosynthesis; 5-amino-6-(D-ribitylamino)uracil from GTP: step 2/4.</text>
</comment>
<reference evidence="17 18" key="1">
    <citation type="submission" date="2017-11" db="EMBL/GenBank/DDBJ databases">
        <title>Genome-resolved metagenomics identifies genetic mobility, metabolic interactions, and unexpected diversity in perchlorate-reducing communities.</title>
        <authorList>
            <person name="Barnum T.P."/>
            <person name="Figueroa I.A."/>
            <person name="Carlstrom C.I."/>
            <person name="Lucas L.N."/>
            <person name="Engelbrektson A.L."/>
            <person name="Coates J.D."/>
        </authorList>
    </citation>
    <scope>NUCLEOTIDE SEQUENCE [LARGE SCALE GENOMIC DNA]</scope>
    <source>
        <strain evidence="17">BM706</strain>
    </source>
</reference>
<comment type="cofactor">
    <cofactor evidence="12 15">
        <name>Zn(2+)</name>
        <dbReference type="ChEBI" id="CHEBI:29105"/>
    </cofactor>
    <text evidence="12 15">Binds 1 zinc ion.</text>
</comment>
<evidence type="ECO:0000256" key="1">
    <source>
        <dbReference type="ARBA" id="ARBA00002151"/>
    </source>
</evidence>
<dbReference type="InterPro" id="IPR016193">
    <property type="entry name" value="Cytidine_deaminase-like"/>
</dbReference>
<feature type="binding site" evidence="14">
    <location>
        <position position="223"/>
    </location>
    <ligand>
        <name>NADP(+)</name>
        <dbReference type="ChEBI" id="CHEBI:58349"/>
    </ligand>
</feature>
<evidence type="ECO:0000313" key="17">
    <source>
        <dbReference type="EMBL" id="PLX17400.1"/>
    </source>
</evidence>
<evidence type="ECO:0000256" key="14">
    <source>
        <dbReference type="PIRSR" id="PIRSR006769-2"/>
    </source>
</evidence>
<name>A0A2N5ZFE6_MUIH1</name>
<feature type="binding site" evidence="15">
    <location>
        <position position="51"/>
    </location>
    <ligand>
        <name>Zn(2+)</name>
        <dbReference type="ChEBI" id="CHEBI:29105"/>
        <note>catalytic</note>
    </ligand>
</feature>
<dbReference type="SUPFAM" id="SSF53927">
    <property type="entry name" value="Cytidine deaminase-like"/>
    <property type="match status" value="1"/>
</dbReference>
<dbReference type="PROSITE" id="PS51747">
    <property type="entry name" value="CYT_DCMP_DEAMINASES_2"/>
    <property type="match status" value="1"/>
</dbReference>
<dbReference type="Gene3D" id="3.40.430.10">
    <property type="entry name" value="Dihydrofolate Reductase, subunit A"/>
    <property type="match status" value="1"/>
</dbReference>
<dbReference type="GO" id="GO:0008703">
    <property type="term" value="F:5-amino-6-(5-phosphoribosylamino)uracil reductase activity"/>
    <property type="evidence" value="ECO:0007669"/>
    <property type="project" value="UniProtKB-EC"/>
</dbReference>
<dbReference type="PROSITE" id="PS00903">
    <property type="entry name" value="CYT_DCMP_DEAMINASES_1"/>
    <property type="match status" value="1"/>
</dbReference>
<evidence type="ECO:0000259" key="16">
    <source>
        <dbReference type="PROSITE" id="PS51747"/>
    </source>
</evidence>
<comment type="pathway">
    <text evidence="3 12">Cofactor biosynthesis; riboflavin biosynthesis; 5-amino-6-(D-ribitylamino)uracil from GTP: step 3/4.</text>
</comment>
<dbReference type="EC" id="1.1.1.193" evidence="12"/>
<accession>A0A2N5ZFE6</accession>
<evidence type="ECO:0000256" key="4">
    <source>
        <dbReference type="ARBA" id="ARBA00005259"/>
    </source>
</evidence>
<dbReference type="NCBIfam" id="TIGR00326">
    <property type="entry name" value="eubact_ribD"/>
    <property type="match status" value="1"/>
</dbReference>
<dbReference type="GO" id="GO:0008835">
    <property type="term" value="F:diaminohydroxyphosphoribosylaminopyrimidine deaminase activity"/>
    <property type="evidence" value="ECO:0007669"/>
    <property type="project" value="UniProtKB-EC"/>
</dbReference>
<evidence type="ECO:0000256" key="10">
    <source>
        <dbReference type="ARBA" id="ARBA00023002"/>
    </source>
</evidence>
<keyword evidence="11" id="KW-0511">Multifunctional enzyme</keyword>
<feature type="binding site" evidence="14">
    <location>
        <position position="291"/>
    </location>
    <ligand>
        <name>substrate</name>
    </ligand>
</feature>
<evidence type="ECO:0000256" key="3">
    <source>
        <dbReference type="ARBA" id="ARBA00004910"/>
    </source>
</evidence>
<evidence type="ECO:0000256" key="13">
    <source>
        <dbReference type="PIRSR" id="PIRSR006769-1"/>
    </source>
</evidence>
<dbReference type="InterPro" id="IPR002125">
    <property type="entry name" value="CMP_dCMP_dom"/>
</dbReference>
<evidence type="ECO:0000256" key="11">
    <source>
        <dbReference type="ARBA" id="ARBA00023268"/>
    </source>
</evidence>
<feature type="binding site" evidence="14">
    <location>
        <position position="197"/>
    </location>
    <ligand>
        <name>NADP(+)</name>
        <dbReference type="ChEBI" id="CHEBI:58349"/>
    </ligand>
</feature>
<keyword evidence="9 12" id="KW-0521">NADP</keyword>
<dbReference type="InterPro" id="IPR004794">
    <property type="entry name" value="Eubact_RibD"/>
</dbReference>
<feature type="binding site" evidence="15">
    <location>
        <position position="85"/>
    </location>
    <ligand>
        <name>Zn(2+)</name>
        <dbReference type="ChEBI" id="CHEBI:29105"/>
        <note>catalytic</note>
    </ligand>
</feature>
<feature type="binding site" evidence="14">
    <location>
        <position position="169"/>
    </location>
    <ligand>
        <name>NADP(+)</name>
        <dbReference type="ChEBI" id="CHEBI:58349"/>
    </ligand>
</feature>
<evidence type="ECO:0000256" key="9">
    <source>
        <dbReference type="ARBA" id="ARBA00022857"/>
    </source>
</evidence>
<dbReference type="GO" id="GO:0009231">
    <property type="term" value="P:riboflavin biosynthetic process"/>
    <property type="evidence" value="ECO:0007669"/>
    <property type="project" value="UniProtKB-UniPathway"/>
</dbReference>
<keyword evidence="12" id="KW-0378">Hydrolase</keyword>
<feature type="binding site" evidence="14">
    <location>
        <position position="185"/>
    </location>
    <ligand>
        <name>substrate</name>
    </ligand>
</feature>
<dbReference type="CDD" id="cd01284">
    <property type="entry name" value="Riboflavin_deaminase-reductase"/>
    <property type="match status" value="1"/>
</dbReference>
<evidence type="ECO:0000256" key="8">
    <source>
        <dbReference type="ARBA" id="ARBA00022833"/>
    </source>
</evidence>
<dbReference type="InterPro" id="IPR050765">
    <property type="entry name" value="Riboflavin_Biosynth_HTPR"/>
</dbReference>
<feature type="binding site" evidence="14">
    <location>
        <begin position="293"/>
        <end position="299"/>
    </location>
    <ligand>
        <name>NADP(+)</name>
        <dbReference type="ChEBI" id="CHEBI:58349"/>
    </ligand>
</feature>
<dbReference type="InterPro" id="IPR016192">
    <property type="entry name" value="APOBEC/CMP_deaminase_Zn-bd"/>
</dbReference>
<feature type="binding site" evidence="14">
    <location>
        <position position="205"/>
    </location>
    <ligand>
        <name>substrate</name>
    </ligand>
</feature>
<evidence type="ECO:0000313" key="18">
    <source>
        <dbReference type="Proteomes" id="UP000234857"/>
    </source>
</evidence>
<evidence type="ECO:0000256" key="7">
    <source>
        <dbReference type="ARBA" id="ARBA00022723"/>
    </source>
</evidence>
<dbReference type="EMBL" id="PKTG01000087">
    <property type="protein sequence ID" value="PLX17400.1"/>
    <property type="molecule type" value="Genomic_DNA"/>
</dbReference>
<evidence type="ECO:0000256" key="6">
    <source>
        <dbReference type="ARBA" id="ARBA00022619"/>
    </source>
</evidence>
<comment type="similarity">
    <text evidence="5 12">In the C-terminal section; belongs to the HTP reductase family.</text>
</comment>
<keyword evidence="7 12" id="KW-0479">Metal-binding</keyword>
<dbReference type="AlphaFoldDB" id="A0A2N5ZFE6"/>
<comment type="caution">
    <text evidence="17">The sequence shown here is derived from an EMBL/GenBank/DDBJ whole genome shotgun (WGS) entry which is preliminary data.</text>
</comment>
<comment type="catalytic activity">
    <reaction evidence="12">
        <text>2,5-diamino-6-hydroxy-4-(5-phosphoribosylamino)-pyrimidine + H2O + H(+) = 5-amino-6-(5-phospho-D-ribosylamino)uracil + NH4(+)</text>
        <dbReference type="Rhea" id="RHEA:21868"/>
        <dbReference type="ChEBI" id="CHEBI:15377"/>
        <dbReference type="ChEBI" id="CHEBI:15378"/>
        <dbReference type="ChEBI" id="CHEBI:28938"/>
        <dbReference type="ChEBI" id="CHEBI:58453"/>
        <dbReference type="ChEBI" id="CHEBI:58614"/>
        <dbReference type="EC" id="3.5.4.26"/>
    </reaction>
</comment>
<keyword evidence="8 12" id="KW-0862">Zinc</keyword>
<dbReference type="Pfam" id="PF00383">
    <property type="entry name" value="dCMP_cyt_deam_1"/>
    <property type="match status" value="1"/>
</dbReference>
<keyword evidence="6 12" id="KW-0686">Riboflavin biosynthesis</keyword>
<keyword evidence="10 12" id="KW-0560">Oxidoreductase</keyword>
<feature type="binding site" evidence="14">
    <location>
        <position position="208"/>
    </location>
    <ligand>
        <name>substrate</name>
    </ligand>
</feature>
<feature type="domain" description="CMP/dCMP-type deaminase" evidence="16">
    <location>
        <begin position="2"/>
        <end position="123"/>
    </location>
</feature>
<comment type="similarity">
    <text evidence="4 12">In the N-terminal section; belongs to the cytidine and deoxycytidylate deaminase family.</text>
</comment>
<comment type="function">
    <text evidence="1 12">Converts 2,5-diamino-6-(ribosylamino)-4(3h)-pyrimidinone 5'-phosphate into 5-amino-6-(ribosylamino)-2,4(1h,3h)-pyrimidinedione 5'-phosphate.</text>
</comment>